<gene>
    <name evidence="1" type="primary">MYH16</name>
    <name evidence="1" type="ORF">K3G42_031591</name>
</gene>
<keyword evidence="2" id="KW-1185">Reference proteome</keyword>
<name>A0ACB8FKQ4_9SAUR</name>
<reference evidence="1" key="1">
    <citation type="submission" date="2021-08" db="EMBL/GenBank/DDBJ databases">
        <title>The first chromosome-level gecko genome reveals the dynamic sex chromosomes of Neotropical dwarf geckos (Sphaerodactylidae: Sphaerodactylus).</title>
        <authorList>
            <person name="Pinto B.J."/>
            <person name="Keating S.E."/>
            <person name="Gamble T."/>
        </authorList>
    </citation>
    <scope>NUCLEOTIDE SEQUENCE</scope>
    <source>
        <strain evidence="1">TG3544</strain>
    </source>
</reference>
<dbReference type="Proteomes" id="UP000827872">
    <property type="component" value="Linkage Group LG04"/>
</dbReference>
<comment type="caution">
    <text evidence="1">The sequence shown here is derived from an EMBL/GenBank/DDBJ whole genome shotgun (WGS) entry which is preliminary data.</text>
</comment>
<evidence type="ECO:0000313" key="2">
    <source>
        <dbReference type="Proteomes" id="UP000827872"/>
    </source>
</evidence>
<proteinExistence type="predicted"/>
<protein>
    <submittedName>
        <fullName evidence="1">Myosin-16</fullName>
    </submittedName>
</protein>
<evidence type="ECO:0000313" key="1">
    <source>
        <dbReference type="EMBL" id="KAH8005958.1"/>
    </source>
</evidence>
<dbReference type="EMBL" id="CM037617">
    <property type="protein sequence ID" value="KAH8005958.1"/>
    <property type="molecule type" value="Genomic_DNA"/>
</dbReference>
<sequence length="2006" mass="231094">MPYKAESRKKKSPRNQAGRSEAYQLPFHKGSGVCGICVPPTPPYKASDISDAWNSTDANMPGGYKGECGDDVDPLPFLAPTEKEKLEAMNKPYDIKRSCWVKDDKEGFVAGEIQSEADNQVTVKTVTNQTVTMKKDDVQQMNPPKFYQISDMANMTFLNEASVLDNLRQRYIVMRIYTYSGLFCVTINPYKWLPIYGARVAQMYKGRKRTEVPPHLFSISDNAYHDMLMDRENQSMLITGESGAGKTENTKKVIQYFANIGSTGKAAADGKGSLEDQIIQANPVLEAFGNAKTTRNNNSSRFGKFIRIHFGSTGKLAGADIESYLLEKSRVISQQPAERGYHIFYQILSNKKTDLTESLLLVPDPKEYHWTSQGVTVVDNMDDGEELLLTDVAFDVLGFTQEEKIGIYKLTGGIMHFGNMKFKQKPREEQAEVDTTEVADKVAHLMGLNSGDLQKGITRPRVKVGNEFVQKGQNMDQCNNSIGALGKAVYDKMFKWMVVRINKTLDTKMQRQFFIGVLDIAGFEIFEFNSFEQLCINFTNEKLQQFFNHHMFVLEQEEYKREGIDWVFIDFGLDLQACIELLEKPMGIFSILEEQCVFPKATDATFKAALYDNHLGKSPNFLKPKGGKGKGPEAHFELVHYAGTVGYNITGWLEKNKDPLNETVVGLFQKSSMALLCSLFKEEEAAASGTKKQKRGSSFMTVSNFYREQLNKLMTTLHSTSPHFVRCIVPNEFKQSGVVDAHLILHQLACNGVLEGIRICRKGFPNRLQYPEFKQRYQVLNPNVIPQGFVDNKKASELLLGSVDLGENEYKIGHTKVFFRAGVLAKLEDLRDERLAKIMTMLQCRGRGFLMRIEFKKMLDRRLGLMVIQRNVRKYLQMRYWGWWKLYNKVKPLLNVARQEEEMKAKEEELRSAMSKTQELVDRVKELEEKNATLSQEKNDLTIQLQAEQENLMDAEERMTQMMKSKLDLESQISDMKERLEEEESSASTLSANKRKLEGELSDLKRDLEGLETTLAKTEKEKQALDHRVRTLTSDLSARDDSLAKLQKEKRALEELHQKTLDDLQAEEDKVNHLTKTNSKLSTQIHELEDNWEQEKKIRAEVEKARRKAEGDLKMTIENLNEMERAKLDLEEVVKKRDMEINSINSKMEDEQSLNSTLHRKLKEHQARIEELEEELEAERSIRAKIEKQRSDLSRELEELSDRLEEAGGATTAQIDQNRKREAELLKLRRELEEAALQSEATASTLRKKHTDAMAEMTEHLESLQRVKSKLEKDKQVMKAEIEDLSASMETVQKSKMNAEAHVRKLEDNLSEANARLAEMEKNQAEINAIRTRLQAENSDLSRENEESQTRLTQIIRVKTSLTSQVDDFKRQLDEESKSRSAAVVSLANTKHDLDLMKEQLEEEQEGKAELQRLVSKLNTEVTTWRTKYETDAIQRTEELEETKRKLASRLQEAEETAEAAQARAASMEKNKQRLQIEVEDLTLDLEKANAACAVLDKKQRAFDKMLAEWQQKCEEVQVELDNSQKECRMYMTENFKLKTAYEEALEHLESVKKENKTLQEEIKDLIDQLGEGGRSVHELQKMKKKLEIEKDELQVALEEAESSLEVEESKLIRIQLELAQVKADIDRRIHEKEEEFEATRKNHQRAIESLQSSLEMEAKGRAEALRLKKKMETDLNEMEIQLDHANKNNSELVKTLKKLQQQIKDLQMQMDEDARQHEELREQYNLQERRLSLLQTELEEVRTGLEGSERSRKLIEQELVDVTERQNELSVQNQSLLVIKRKLESDLQHITNEHEEIISEYRAADERAKKAVMDASRMAEELRQEQDHSMHLEKIKKNYEVTIKDLQVKMEEAEQLALKGGKRTIMKLETKIKELETELDSEQKRHVETVKVLHKNERRLKELVFQTEEDHKTNQRMQELVEKLQNKLKTYKRQIEEAEEQANQSIARYRKTVHELDDAEERAGMAESALNKLRTRHRVSAGKSLTSVEIIQVSKSSTSKSSAEE</sequence>
<accession>A0ACB8FKQ4</accession>
<organism evidence="1 2">
    <name type="scientific">Sphaerodactylus townsendi</name>
    <dbReference type="NCBI Taxonomy" id="933632"/>
    <lineage>
        <taxon>Eukaryota</taxon>
        <taxon>Metazoa</taxon>
        <taxon>Chordata</taxon>
        <taxon>Craniata</taxon>
        <taxon>Vertebrata</taxon>
        <taxon>Euteleostomi</taxon>
        <taxon>Lepidosauria</taxon>
        <taxon>Squamata</taxon>
        <taxon>Bifurcata</taxon>
        <taxon>Gekkota</taxon>
        <taxon>Sphaerodactylidae</taxon>
        <taxon>Sphaerodactylus</taxon>
    </lineage>
</organism>